<evidence type="ECO:0000256" key="3">
    <source>
        <dbReference type="ARBA" id="ARBA00022555"/>
    </source>
</evidence>
<keyword evidence="4 6" id="KW-0819">tRNA processing</keyword>
<feature type="binding site" evidence="6">
    <location>
        <begin position="124"/>
        <end position="126"/>
    </location>
    <ligand>
        <name>phosphate</name>
        <dbReference type="ChEBI" id="CHEBI:43474"/>
        <note>substrate</note>
    </ligand>
</feature>
<comment type="similarity">
    <text evidence="1 6">Belongs to the RNase PH family.</text>
</comment>
<evidence type="ECO:0000259" key="7">
    <source>
        <dbReference type="Pfam" id="PF01138"/>
    </source>
</evidence>
<dbReference type="InterPro" id="IPR027408">
    <property type="entry name" value="PNPase/RNase_PH_dom_sf"/>
</dbReference>
<comment type="catalytic activity">
    <reaction evidence="6">
        <text>tRNA(n+1) + phosphate = tRNA(n) + a ribonucleoside 5'-diphosphate</text>
        <dbReference type="Rhea" id="RHEA:10628"/>
        <dbReference type="Rhea" id="RHEA-COMP:17343"/>
        <dbReference type="Rhea" id="RHEA-COMP:17344"/>
        <dbReference type="ChEBI" id="CHEBI:43474"/>
        <dbReference type="ChEBI" id="CHEBI:57930"/>
        <dbReference type="ChEBI" id="CHEBI:173114"/>
        <dbReference type="EC" id="2.7.7.56"/>
    </reaction>
</comment>
<dbReference type="EMBL" id="PFMR01000086">
    <property type="protein sequence ID" value="PIZ17793.1"/>
    <property type="molecule type" value="Genomic_DNA"/>
</dbReference>
<dbReference type="Gene3D" id="3.30.230.70">
    <property type="entry name" value="GHMP Kinase, N-terminal domain"/>
    <property type="match status" value="1"/>
</dbReference>
<comment type="function">
    <text evidence="6">Phosphorolytic 3'-5' exoribonuclease that plays an important role in tRNA 3'-end maturation. Removes nucleotide residues following the 3'-CCA terminus of tRNAs; can also add nucleotides to the ends of RNA molecules by using nucleoside diphosphates as substrates, but this may not be physiologically important. Probably plays a role in initiation of 16S rRNA degradation (leading to ribosome degradation) during starvation.</text>
</comment>
<dbReference type="InterPro" id="IPR036345">
    <property type="entry name" value="ExoRNase_PH_dom2_sf"/>
</dbReference>
<keyword evidence="6" id="KW-0548">Nucleotidyltransferase</keyword>
<dbReference type="Pfam" id="PF01138">
    <property type="entry name" value="RNase_PH"/>
    <property type="match status" value="1"/>
</dbReference>
<dbReference type="InterPro" id="IPR050080">
    <property type="entry name" value="RNase_PH"/>
</dbReference>
<dbReference type="GO" id="GO:0009022">
    <property type="term" value="F:tRNA nucleotidyltransferase activity"/>
    <property type="evidence" value="ECO:0007669"/>
    <property type="project" value="UniProtKB-UniRule"/>
</dbReference>
<dbReference type="EC" id="2.7.7.56" evidence="6"/>
<sequence>MRLDGRMNDKLRNIKITRPYMKYAEGSVLIETGNTKVICTATVDEKVPFFLKNSGQGWVTAEYGMLPRSSATRIPREGHSGRTGGRTHEIQRLIGRSLRAVTDLKTFGEKTITIDCDVIQADGGTRVASINGAFIALCDAFSYLKKSQMLSSWPVRDFVAGISIGIVSGTLMLDLSYEEDSKAEVDMNLVMTGAGTIVEIQGTAEGKPFSREQMDKLTLLGEKGIKEIIEIQRSILGEIVGK</sequence>
<dbReference type="HAMAP" id="MF_00564">
    <property type="entry name" value="RNase_PH"/>
    <property type="match status" value="1"/>
</dbReference>
<keyword evidence="6" id="KW-0808">Transferase</keyword>
<reference evidence="10" key="1">
    <citation type="submission" date="2017-09" db="EMBL/GenBank/DDBJ databases">
        <title>Depth-based differentiation of microbial function through sediment-hosted aquifers and enrichment of novel symbionts in the deep terrestrial subsurface.</title>
        <authorList>
            <person name="Probst A.J."/>
            <person name="Ladd B."/>
            <person name="Jarett J.K."/>
            <person name="Geller-Mcgrath D.E."/>
            <person name="Sieber C.M.K."/>
            <person name="Emerson J.B."/>
            <person name="Anantharaman K."/>
            <person name="Thomas B.C."/>
            <person name="Malmstrom R."/>
            <person name="Stieglmeier M."/>
            <person name="Klingl A."/>
            <person name="Woyke T."/>
            <person name="Ryan C.M."/>
            <person name="Banfield J.F."/>
        </authorList>
    </citation>
    <scope>NUCLEOTIDE SEQUENCE [LARGE SCALE GENOMIC DNA]</scope>
</reference>
<dbReference type="PANTHER" id="PTHR11953">
    <property type="entry name" value="EXOSOME COMPLEX COMPONENT"/>
    <property type="match status" value="1"/>
</dbReference>
<feature type="domain" description="Exoribonuclease phosphorolytic" evidence="8">
    <location>
        <begin position="157"/>
        <end position="223"/>
    </location>
</feature>
<keyword evidence="2 6" id="KW-0698">rRNA processing</keyword>
<dbReference type="GO" id="GO:0016075">
    <property type="term" value="P:rRNA catabolic process"/>
    <property type="evidence" value="ECO:0007669"/>
    <property type="project" value="UniProtKB-UniRule"/>
</dbReference>
<dbReference type="FunFam" id="3.30.230.70:FF:000003">
    <property type="entry name" value="Ribonuclease PH"/>
    <property type="match status" value="1"/>
</dbReference>
<gene>
    <name evidence="6" type="primary">rph</name>
    <name evidence="9" type="ORF">COY52_03055</name>
</gene>
<evidence type="ECO:0000259" key="8">
    <source>
        <dbReference type="Pfam" id="PF03725"/>
    </source>
</evidence>
<dbReference type="InterPro" id="IPR018336">
    <property type="entry name" value="RNase_PH_CS"/>
</dbReference>
<protein>
    <recommendedName>
        <fullName evidence="6">Ribonuclease PH</fullName>
        <shortName evidence="6">RNase PH</shortName>
        <ecNumber evidence="6">2.7.7.56</ecNumber>
    </recommendedName>
    <alternativeName>
        <fullName evidence="6">tRNA nucleotidyltransferase</fullName>
    </alternativeName>
</protein>
<dbReference type="InterPro" id="IPR015847">
    <property type="entry name" value="ExoRNase_PH_dom2"/>
</dbReference>
<evidence type="ECO:0000256" key="2">
    <source>
        <dbReference type="ARBA" id="ARBA00022552"/>
    </source>
</evidence>
<dbReference type="GO" id="GO:0000049">
    <property type="term" value="F:tRNA binding"/>
    <property type="evidence" value="ECO:0007669"/>
    <property type="project" value="UniProtKB-UniRule"/>
</dbReference>
<evidence type="ECO:0000256" key="4">
    <source>
        <dbReference type="ARBA" id="ARBA00022694"/>
    </source>
</evidence>
<dbReference type="Pfam" id="PF03725">
    <property type="entry name" value="RNase_PH_C"/>
    <property type="match status" value="1"/>
</dbReference>
<dbReference type="SUPFAM" id="SSF55666">
    <property type="entry name" value="Ribonuclease PH domain 2-like"/>
    <property type="match status" value="1"/>
</dbReference>
<keyword evidence="3 6" id="KW-0820">tRNA-binding</keyword>
<keyword evidence="5" id="KW-0694">RNA-binding</keyword>
<proteinExistence type="inferred from homology"/>
<dbReference type="AlphaFoldDB" id="A0A2M7SEQ3"/>
<dbReference type="GO" id="GO:0000175">
    <property type="term" value="F:3'-5'-RNA exonuclease activity"/>
    <property type="evidence" value="ECO:0007669"/>
    <property type="project" value="UniProtKB-UniRule"/>
</dbReference>
<dbReference type="PANTHER" id="PTHR11953:SF0">
    <property type="entry name" value="EXOSOME COMPLEX COMPONENT RRP41"/>
    <property type="match status" value="1"/>
</dbReference>
<dbReference type="SUPFAM" id="SSF54211">
    <property type="entry name" value="Ribosomal protein S5 domain 2-like"/>
    <property type="match status" value="1"/>
</dbReference>
<feature type="binding site" evidence="6">
    <location>
        <position position="86"/>
    </location>
    <ligand>
        <name>phosphate</name>
        <dbReference type="ChEBI" id="CHEBI:43474"/>
        <note>substrate</note>
    </ligand>
</feature>
<feature type="domain" description="Exoribonuclease phosphorolytic" evidence="7">
    <location>
        <begin position="11"/>
        <end position="140"/>
    </location>
</feature>
<dbReference type="InterPro" id="IPR020568">
    <property type="entry name" value="Ribosomal_Su5_D2-typ_SF"/>
</dbReference>
<comment type="subunit">
    <text evidence="6">Homohexameric ring arranged as a trimer of dimers.</text>
</comment>
<dbReference type="GO" id="GO:0008033">
    <property type="term" value="P:tRNA processing"/>
    <property type="evidence" value="ECO:0007669"/>
    <property type="project" value="UniProtKB-UniRule"/>
</dbReference>
<dbReference type="PROSITE" id="PS01277">
    <property type="entry name" value="RIBONUCLEASE_PH"/>
    <property type="match status" value="1"/>
</dbReference>
<accession>A0A2M7SEQ3</accession>
<dbReference type="CDD" id="cd11362">
    <property type="entry name" value="RNase_PH_bact"/>
    <property type="match status" value="1"/>
</dbReference>
<name>A0A2M7SEQ3_9BACT</name>
<dbReference type="NCBIfam" id="TIGR01966">
    <property type="entry name" value="RNasePH"/>
    <property type="match status" value="1"/>
</dbReference>
<evidence type="ECO:0000256" key="1">
    <source>
        <dbReference type="ARBA" id="ARBA00006678"/>
    </source>
</evidence>
<comment type="caution">
    <text evidence="9">The sequence shown here is derived from an EMBL/GenBank/DDBJ whole genome shotgun (WGS) entry which is preliminary data.</text>
</comment>
<organism evidence="9 10">
    <name type="scientific">Candidatus Desantisbacteria bacterium CG_4_10_14_0_8_um_filter_48_22</name>
    <dbReference type="NCBI Taxonomy" id="1974543"/>
    <lineage>
        <taxon>Bacteria</taxon>
        <taxon>Candidatus Desantisiibacteriota</taxon>
    </lineage>
</organism>
<dbReference type="Proteomes" id="UP000229307">
    <property type="component" value="Unassembled WGS sequence"/>
</dbReference>
<dbReference type="GO" id="GO:0031125">
    <property type="term" value="P:rRNA 3'-end processing"/>
    <property type="evidence" value="ECO:0007669"/>
    <property type="project" value="UniProtKB-ARBA"/>
</dbReference>
<dbReference type="InterPro" id="IPR002381">
    <property type="entry name" value="RNase_PH_bac-type"/>
</dbReference>
<evidence type="ECO:0000313" key="9">
    <source>
        <dbReference type="EMBL" id="PIZ17793.1"/>
    </source>
</evidence>
<evidence type="ECO:0000256" key="5">
    <source>
        <dbReference type="ARBA" id="ARBA00022884"/>
    </source>
</evidence>
<dbReference type="InterPro" id="IPR001247">
    <property type="entry name" value="ExoRNase_PH_dom1"/>
</dbReference>
<evidence type="ECO:0000313" key="10">
    <source>
        <dbReference type="Proteomes" id="UP000229307"/>
    </source>
</evidence>
<evidence type="ECO:0000256" key="6">
    <source>
        <dbReference type="HAMAP-Rule" id="MF_00564"/>
    </source>
</evidence>